<organism evidence="1">
    <name type="scientific">Anguilla anguilla</name>
    <name type="common">European freshwater eel</name>
    <name type="synonym">Muraena anguilla</name>
    <dbReference type="NCBI Taxonomy" id="7936"/>
    <lineage>
        <taxon>Eukaryota</taxon>
        <taxon>Metazoa</taxon>
        <taxon>Chordata</taxon>
        <taxon>Craniata</taxon>
        <taxon>Vertebrata</taxon>
        <taxon>Euteleostomi</taxon>
        <taxon>Actinopterygii</taxon>
        <taxon>Neopterygii</taxon>
        <taxon>Teleostei</taxon>
        <taxon>Anguilliformes</taxon>
        <taxon>Anguillidae</taxon>
        <taxon>Anguilla</taxon>
    </lineage>
</organism>
<dbReference type="EMBL" id="GBXM01043937">
    <property type="protein sequence ID" value="JAH64640.1"/>
    <property type="molecule type" value="Transcribed_RNA"/>
</dbReference>
<dbReference type="AlphaFoldDB" id="A0A0E9UHC3"/>
<reference evidence="1" key="1">
    <citation type="submission" date="2014-11" db="EMBL/GenBank/DDBJ databases">
        <authorList>
            <person name="Amaro Gonzalez C."/>
        </authorList>
    </citation>
    <scope>NUCLEOTIDE SEQUENCE</scope>
</reference>
<accession>A0A0E9UHC3</accession>
<reference evidence="1" key="2">
    <citation type="journal article" date="2015" name="Fish Shellfish Immunol.">
        <title>Early steps in the European eel (Anguilla anguilla)-Vibrio vulnificus interaction in the gills: Role of the RtxA13 toxin.</title>
        <authorList>
            <person name="Callol A."/>
            <person name="Pajuelo D."/>
            <person name="Ebbesson L."/>
            <person name="Teles M."/>
            <person name="MacKenzie S."/>
            <person name="Amaro C."/>
        </authorList>
    </citation>
    <scope>NUCLEOTIDE SEQUENCE</scope>
</reference>
<sequence length="32" mass="3958">MCFFVQYNTFSVERNTLQVRNQRPRTIYQGME</sequence>
<proteinExistence type="predicted"/>
<evidence type="ECO:0000313" key="1">
    <source>
        <dbReference type="EMBL" id="JAH64640.1"/>
    </source>
</evidence>
<protein>
    <submittedName>
        <fullName evidence="1">Uncharacterized protein</fullName>
    </submittedName>
</protein>
<name>A0A0E9UHC3_ANGAN</name>